<evidence type="ECO:0000256" key="3">
    <source>
        <dbReference type="ARBA" id="ARBA00006916"/>
    </source>
</evidence>
<evidence type="ECO:0000256" key="7">
    <source>
        <dbReference type="ARBA" id="ARBA00023054"/>
    </source>
</evidence>
<evidence type="ECO:0000313" key="10">
    <source>
        <dbReference type="EMBL" id="KAK6952887.1"/>
    </source>
</evidence>
<organism evidence="10 11">
    <name type="scientific">Daldinia eschscholtzii</name>
    <dbReference type="NCBI Taxonomy" id="292717"/>
    <lineage>
        <taxon>Eukaryota</taxon>
        <taxon>Fungi</taxon>
        <taxon>Dikarya</taxon>
        <taxon>Ascomycota</taxon>
        <taxon>Pezizomycotina</taxon>
        <taxon>Sordariomycetes</taxon>
        <taxon>Xylariomycetidae</taxon>
        <taxon>Xylariales</taxon>
        <taxon>Hypoxylaceae</taxon>
        <taxon>Daldinia</taxon>
    </lineage>
</organism>
<evidence type="ECO:0000256" key="5">
    <source>
        <dbReference type="ARBA" id="ARBA00019827"/>
    </source>
</evidence>
<comment type="similarity">
    <text evidence="3">Belongs to the EFG1 family.</text>
</comment>
<dbReference type="GO" id="GO:0005730">
    <property type="term" value="C:nucleolus"/>
    <property type="evidence" value="ECO:0007669"/>
    <property type="project" value="UniProtKB-SubCell"/>
</dbReference>
<dbReference type="PANTHER" id="PTHR33911:SF1">
    <property type="entry name" value="RRNA-PROCESSING PROTEIN EFG1"/>
    <property type="match status" value="1"/>
</dbReference>
<evidence type="ECO:0000256" key="6">
    <source>
        <dbReference type="ARBA" id="ARBA00022552"/>
    </source>
</evidence>
<keyword evidence="6" id="KW-0698">rRNA processing</keyword>
<dbReference type="InterPro" id="IPR050786">
    <property type="entry name" value="EFG1_rRNA-proc"/>
</dbReference>
<feature type="region of interest" description="Disordered" evidence="9">
    <location>
        <begin position="1"/>
        <end position="52"/>
    </location>
</feature>
<dbReference type="Proteomes" id="UP001369815">
    <property type="component" value="Unassembled WGS sequence"/>
</dbReference>
<dbReference type="InterPro" id="IPR019310">
    <property type="entry name" value="Efg1"/>
</dbReference>
<reference evidence="10 11" key="1">
    <citation type="journal article" date="2024" name="Front Chem Biol">
        <title>Unveiling the potential of Daldinia eschscholtzii MFLUCC 19-0629 through bioactivity and bioinformatics studies for enhanced sustainable agriculture production.</title>
        <authorList>
            <person name="Brooks S."/>
            <person name="Weaver J.A."/>
            <person name="Klomchit A."/>
            <person name="Alharthi S.A."/>
            <person name="Onlamun T."/>
            <person name="Nurani R."/>
            <person name="Vong T.K."/>
            <person name="Alberti F."/>
            <person name="Greco C."/>
        </authorList>
    </citation>
    <scope>NUCLEOTIDE SEQUENCE [LARGE SCALE GENOMIC DNA]</scope>
    <source>
        <strain evidence="10">MFLUCC 19-0629</strain>
    </source>
</reference>
<feature type="region of interest" description="Disordered" evidence="9">
    <location>
        <begin position="206"/>
        <end position="276"/>
    </location>
</feature>
<comment type="caution">
    <text evidence="10">The sequence shown here is derived from an EMBL/GenBank/DDBJ whole genome shotgun (WGS) entry which is preliminary data.</text>
</comment>
<protein>
    <recommendedName>
        <fullName evidence="4">rRNA-processing protein EFG1</fullName>
    </recommendedName>
    <alternativeName>
        <fullName evidence="5">rRNA-processing protein efg1</fullName>
    </alternativeName>
</protein>
<feature type="compositionally biased region" description="Basic residues" evidence="9">
    <location>
        <begin position="26"/>
        <end position="42"/>
    </location>
</feature>
<evidence type="ECO:0000256" key="8">
    <source>
        <dbReference type="ARBA" id="ARBA00023242"/>
    </source>
</evidence>
<evidence type="ECO:0000256" key="4">
    <source>
        <dbReference type="ARBA" id="ARBA00018689"/>
    </source>
</evidence>
<sequence>MSSKRKFSEFRADSSGQDGPQERASRSHAPKKFNSKKPKKNKAKPDNINWLKKRARTIERRLKMGQSMPANVENELERELAHHQQKIAEAVDEKKRKTMITKYHMVRFFERKKADRLAKQIKSQLNTTEDPEEIEKLKADLHKAEIDGIYARYFPYRERYISLYPVGEKSEDGSTAAHALRAERPPLWKDIEKASEKGTSALIEIRERKLDTDSKIKTSNESSKGSIPAKANQSRTKSSDASGSTSGRKDKNQAKRHKKSDSPDLSDNESEGGFFE</sequence>
<feature type="compositionally biased region" description="Basic and acidic residues" evidence="9">
    <location>
        <begin position="1"/>
        <end position="12"/>
    </location>
</feature>
<dbReference type="Pfam" id="PF10153">
    <property type="entry name" value="Efg1"/>
    <property type="match status" value="1"/>
</dbReference>
<evidence type="ECO:0000313" key="11">
    <source>
        <dbReference type="Proteomes" id="UP001369815"/>
    </source>
</evidence>
<dbReference type="GO" id="GO:0000462">
    <property type="term" value="P:maturation of SSU-rRNA from tricistronic rRNA transcript (SSU-rRNA, 5.8S rRNA, LSU-rRNA)"/>
    <property type="evidence" value="ECO:0007669"/>
    <property type="project" value="TreeGrafter"/>
</dbReference>
<comment type="function">
    <text evidence="1">Involved in rRNA processing.</text>
</comment>
<accession>A0AAX6MKG2</accession>
<dbReference type="GO" id="GO:0030688">
    <property type="term" value="C:preribosome, small subunit precursor"/>
    <property type="evidence" value="ECO:0007669"/>
    <property type="project" value="TreeGrafter"/>
</dbReference>
<keyword evidence="7" id="KW-0175">Coiled coil</keyword>
<evidence type="ECO:0000256" key="9">
    <source>
        <dbReference type="SAM" id="MobiDB-lite"/>
    </source>
</evidence>
<dbReference type="EMBL" id="JBANMG010000005">
    <property type="protein sequence ID" value="KAK6952887.1"/>
    <property type="molecule type" value="Genomic_DNA"/>
</dbReference>
<feature type="compositionally biased region" description="Polar residues" evidence="9">
    <location>
        <begin position="219"/>
        <end position="246"/>
    </location>
</feature>
<feature type="compositionally biased region" description="Basic and acidic residues" evidence="9">
    <location>
        <begin position="206"/>
        <end position="218"/>
    </location>
</feature>
<dbReference type="AlphaFoldDB" id="A0AAX6MKG2"/>
<name>A0AAX6MKG2_9PEZI</name>
<dbReference type="PANTHER" id="PTHR33911">
    <property type="entry name" value="RRNA-PROCESSING PROTEIN EFG1"/>
    <property type="match status" value="1"/>
</dbReference>
<comment type="subcellular location">
    <subcellularLocation>
        <location evidence="2">Nucleus</location>
        <location evidence="2">Nucleolus</location>
    </subcellularLocation>
</comment>
<evidence type="ECO:0000256" key="2">
    <source>
        <dbReference type="ARBA" id="ARBA00004604"/>
    </source>
</evidence>
<evidence type="ECO:0000256" key="1">
    <source>
        <dbReference type="ARBA" id="ARBA00002773"/>
    </source>
</evidence>
<keyword evidence="11" id="KW-1185">Reference proteome</keyword>
<gene>
    <name evidence="10" type="ORF">Daesc_005184</name>
</gene>
<keyword evidence="8" id="KW-0539">Nucleus</keyword>
<proteinExistence type="inferred from homology"/>